<feature type="domain" description="ATPase AAA-type core" evidence="1">
    <location>
        <begin position="1"/>
        <end position="101"/>
    </location>
</feature>
<evidence type="ECO:0000259" key="1">
    <source>
        <dbReference type="Pfam" id="PF00004"/>
    </source>
</evidence>
<dbReference type="Proteomes" id="UP000193067">
    <property type="component" value="Unassembled WGS sequence"/>
</dbReference>
<dbReference type="Gene3D" id="1.10.8.60">
    <property type="match status" value="1"/>
</dbReference>
<dbReference type="PANTHER" id="PTHR23076:SF97">
    <property type="entry name" value="ATP-DEPENDENT ZINC METALLOPROTEASE YME1L1"/>
    <property type="match status" value="1"/>
</dbReference>
<dbReference type="PANTHER" id="PTHR23076">
    <property type="entry name" value="METALLOPROTEASE M41 FTSH"/>
    <property type="match status" value="1"/>
</dbReference>
<dbReference type="Gene3D" id="3.40.50.300">
    <property type="entry name" value="P-loop containing nucleotide triphosphate hydrolases"/>
    <property type="match status" value="1"/>
</dbReference>
<dbReference type="SUPFAM" id="SSF140990">
    <property type="entry name" value="FtsH protease domain-like"/>
    <property type="match status" value="1"/>
</dbReference>
<dbReference type="GO" id="GO:0005743">
    <property type="term" value="C:mitochondrial inner membrane"/>
    <property type="evidence" value="ECO:0007669"/>
    <property type="project" value="TreeGrafter"/>
</dbReference>
<dbReference type="Gene3D" id="1.20.58.760">
    <property type="entry name" value="Peptidase M41"/>
    <property type="match status" value="1"/>
</dbReference>
<evidence type="ECO:0000313" key="3">
    <source>
        <dbReference type="Proteomes" id="UP000193067"/>
    </source>
</evidence>
<feature type="non-terminal residue" evidence="2">
    <location>
        <position position="1"/>
    </location>
</feature>
<dbReference type="Pfam" id="PF00004">
    <property type="entry name" value="AAA"/>
    <property type="match status" value="1"/>
</dbReference>
<dbReference type="SUPFAM" id="SSF52540">
    <property type="entry name" value="P-loop containing nucleoside triphosphate hydrolases"/>
    <property type="match status" value="1"/>
</dbReference>
<dbReference type="STRING" id="1353009.A0A1Y2J3Z3"/>
<name>A0A1Y2J3Z3_TRAC3</name>
<dbReference type="InterPro" id="IPR027417">
    <property type="entry name" value="P-loop_NTPase"/>
</dbReference>
<proteinExistence type="predicted"/>
<dbReference type="OrthoDB" id="1413014at2759"/>
<keyword evidence="2" id="KW-0378">Hydrolase</keyword>
<dbReference type="InterPro" id="IPR003959">
    <property type="entry name" value="ATPase_AAA_core"/>
</dbReference>
<dbReference type="GO" id="GO:0005524">
    <property type="term" value="F:ATP binding"/>
    <property type="evidence" value="ECO:0007669"/>
    <property type="project" value="InterPro"/>
</dbReference>
<protein>
    <submittedName>
        <fullName evidence="2">p-loop containing nucleoside triphosphate hydrolase protein</fullName>
    </submittedName>
</protein>
<evidence type="ECO:0000313" key="2">
    <source>
        <dbReference type="EMBL" id="OSD08129.1"/>
    </source>
</evidence>
<dbReference type="GO" id="GO:0016887">
    <property type="term" value="F:ATP hydrolysis activity"/>
    <property type="evidence" value="ECO:0007669"/>
    <property type="project" value="InterPro"/>
</dbReference>
<reference evidence="2 3" key="1">
    <citation type="journal article" date="2015" name="Biotechnol. Biofuels">
        <title>Enhanced degradation of softwood versus hardwood by the white-rot fungus Pycnoporus coccineus.</title>
        <authorList>
            <person name="Couturier M."/>
            <person name="Navarro D."/>
            <person name="Chevret D."/>
            <person name="Henrissat B."/>
            <person name="Piumi F."/>
            <person name="Ruiz-Duenas F.J."/>
            <person name="Martinez A.T."/>
            <person name="Grigoriev I.V."/>
            <person name="Riley R."/>
            <person name="Lipzen A."/>
            <person name="Berrin J.G."/>
            <person name="Master E.R."/>
            <person name="Rosso M.N."/>
        </authorList>
    </citation>
    <scope>NUCLEOTIDE SEQUENCE [LARGE SCALE GENOMIC DNA]</scope>
    <source>
        <strain evidence="2 3">BRFM310</strain>
    </source>
</reference>
<dbReference type="GO" id="GO:0004176">
    <property type="term" value="F:ATP-dependent peptidase activity"/>
    <property type="evidence" value="ECO:0007669"/>
    <property type="project" value="InterPro"/>
</dbReference>
<sequence>PLGTGQTMLARTVSGVTGVPFLFASGSEFDKVLVGVGAKHVAIILVHELDAIGGKRSSRDQHYMQQTLNQLLVEMDNFLQNEGIIVIAATHLFSRFPKSVRFCGALVCPSRFVPLRAILYIAEVDFMILARGTVGISGADPQSLVNRAAVKAARDGAKAVDIKYCEWAKPGIIMGAEWKSTFISEDMKRATAYYEGGHVPVAMCTEGAMASPKVFCTPRG</sequence>
<dbReference type="AlphaFoldDB" id="A0A1Y2J3Z3"/>
<accession>A0A1Y2J3Z3</accession>
<organism evidence="2 3">
    <name type="scientific">Trametes coccinea (strain BRFM310)</name>
    <name type="common">Pycnoporus coccineus</name>
    <dbReference type="NCBI Taxonomy" id="1353009"/>
    <lineage>
        <taxon>Eukaryota</taxon>
        <taxon>Fungi</taxon>
        <taxon>Dikarya</taxon>
        <taxon>Basidiomycota</taxon>
        <taxon>Agaricomycotina</taxon>
        <taxon>Agaricomycetes</taxon>
        <taxon>Polyporales</taxon>
        <taxon>Polyporaceae</taxon>
        <taxon>Trametes</taxon>
    </lineage>
</organism>
<dbReference type="GO" id="GO:0004222">
    <property type="term" value="F:metalloendopeptidase activity"/>
    <property type="evidence" value="ECO:0007669"/>
    <property type="project" value="InterPro"/>
</dbReference>
<dbReference type="GO" id="GO:0006515">
    <property type="term" value="P:protein quality control for misfolded or incompletely synthesized proteins"/>
    <property type="evidence" value="ECO:0007669"/>
    <property type="project" value="TreeGrafter"/>
</dbReference>
<dbReference type="EMBL" id="KZ084087">
    <property type="protein sequence ID" value="OSD08129.1"/>
    <property type="molecule type" value="Genomic_DNA"/>
</dbReference>
<keyword evidence="3" id="KW-1185">Reference proteome</keyword>
<gene>
    <name evidence="2" type="ORF">PYCCODRAFT_1358214</name>
</gene>
<dbReference type="InterPro" id="IPR037219">
    <property type="entry name" value="Peptidase_M41-like"/>
</dbReference>
<dbReference type="GO" id="GO:0007005">
    <property type="term" value="P:mitochondrion organization"/>
    <property type="evidence" value="ECO:0007669"/>
    <property type="project" value="TreeGrafter"/>
</dbReference>